<evidence type="ECO:0000256" key="2">
    <source>
        <dbReference type="SAM" id="MobiDB-lite"/>
    </source>
</evidence>
<sequence>MSGFLALAKLAFTGPRLTMLAGVNTIAARAYATKKIYVAGIPWRSTDEEIKDFLSQHGSFSDFHFPKDDQGSTKGYGFLEFEEEDAETFIEKVNGADFKGRTLVVQHANPPQDRRGRRDDDDRGNRRDGDGRGYRRDGPRRGGFNNDNRGRRRDDGQYFGRSEGNSGERSFRRGGEDGERGSRGGYDRE</sequence>
<dbReference type="InterPro" id="IPR000504">
    <property type="entry name" value="RRM_dom"/>
</dbReference>
<feature type="compositionally biased region" description="Basic and acidic residues" evidence="2">
    <location>
        <begin position="112"/>
        <end position="140"/>
    </location>
</feature>
<gene>
    <name evidence="4" type="ORF">BGZ65_009615</name>
</gene>
<evidence type="ECO:0000256" key="1">
    <source>
        <dbReference type="PROSITE-ProRule" id="PRU00176"/>
    </source>
</evidence>
<proteinExistence type="predicted"/>
<reference evidence="4" key="1">
    <citation type="journal article" date="2020" name="Fungal Divers.">
        <title>Resolving the Mortierellaceae phylogeny through synthesis of multi-gene phylogenetics and phylogenomics.</title>
        <authorList>
            <person name="Vandepol N."/>
            <person name="Liber J."/>
            <person name="Desiro A."/>
            <person name="Na H."/>
            <person name="Kennedy M."/>
            <person name="Barry K."/>
            <person name="Grigoriev I.V."/>
            <person name="Miller A.N."/>
            <person name="O'Donnell K."/>
            <person name="Stajich J.E."/>
            <person name="Bonito G."/>
        </authorList>
    </citation>
    <scope>NUCLEOTIDE SEQUENCE</scope>
    <source>
        <strain evidence="4">MES-2147</strain>
    </source>
</reference>
<dbReference type="CDD" id="cd00590">
    <property type="entry name" value="RRM_SF"/>
    <property type="match status" value="1"/>
</dbReference>
<dbReference type="EMBL" id="JAAAHW010006254">
    <property type="protein sequence ID" value="KAF9963851.1"/>
    <property type="molecule type" value="Genomic_DNA"/>
</dbReference>
<accession>A0A9P6J6T0</accession>
<dbReference type="PROSITE" id="PS50102">
    <property type="entry name" value="RRM"/>
    <property type="match status" value="1"/>
</dbReference>
<dbReference type="InterPro" id="IPR035979">
    <property type="entry name" value="RBD_domain_sf"/>
</dbReference>
<dbReference type="InterPro" id="IPR012677">
    <property type="entry name" value="Nucleotide-bd_a/b_plait_sf"/>
</dbReference>
<comment type="caution">
    <text evidence="4">The sequence shown here is derived from an EMBL/GenBank/DDBJ whole genome shotgun (WGS) entry which is preliminary data.</text>
</comment>
<dbReference type="Gene3D" id="3.30.70.330">
    <property type="match status" value="1"/>
</dbReference>
<dbReference type="Proteomes" id="UP000749646">
    <property type="component" value="Unassembled WGS sequence"/>
</dbReference>
<evidence type="ECO:0000313" key="5">
    <source>
        <dbReference type="Proteomes" id="UP000749646"/>
    </source>
</evidence>
<dbReference type="Pfam" id="PF00076">
    <property type="entry name" value="RRM_1"/>
    <property type="match status" value="1"/>
</dbReference>
<dbReference type="GO" id="GO:0003723">
    <property type="term" value="F:RNA binding"/>
    <property type="evidence" value="ECO:0007669"/>
    <property type="project" value="UniProtKB-UniRule"/>
</dbReference>
<organism evidence="4 5">
    <name type="scientific">Modicella reniformis</name>
    <dbReference type="NCBI Taxonomy" id="1440133"/>
    <lineage>
        <taxon>Eukaryota</taxon>
        <taxon>Fungi</taxon>
        <taxon>Fungi incertae sedis</taxon>
        <taxon>Mucoromycota</taxon>
        <taxon>Mortierellomycotina</taxon>
        <taxon>Mortierellomycetes</taxon>
        <taxon>Mortierellales</taxon>
        <taxon>Mortierellaceae</taxon>
        <taxon>Modicella</taxon>
    </lineage>
</organism>
<feature type="compositionally biased region" description="Basic and acidic residues" evidence="2">
    <location>
        <begin position="169"/>
        <end position="189"/>
    </location>
</feature>
<keyword evidence="1" id="KW-0694">RNA-binding</keyword>
<dbReference type="PANTHER" id="PTHR15241:SF304">
    <property type="entry name" value="RRM DOMAIN-CONTAINING PROTEIN"/>
    <property type="match status" value="1"/>
</dbReference>
<evidence type="ECO:0000313" key="4">
    <source>
        <dbReference type="EMBL" id="KAF9963851.1"/>
    </source>
</evidence>
<dbReference type="SMART" id="SM00360">
    <property type="entry name" value="RRM"/>
    <property type="match status" value="1"/>
</dbReference>
<dbReference type="OrthoDB" id="439808at2759"/>
<feature type="region of interest" description="Disordered" evidence="2">
    <location>
        <begin position="100"/>
        <end position="189"/>
    </location>
</feature>
<dbReference type="SUPFAM" id="SSF54928">
    <property type="entry name" value="RNA-binding domain, RBD"/>
    <property type="match status" value="1"/>
</dbReference>
<protein>
    <recommendedName>
        <fullName evidence="3">RRM domain-containing protein</fullName>
    </recommendedName>
</protein>
<feature type="domain" description="RRM" evidence="3">
    <location>
        <begin position="34"/>
        <end position="110"/>
    </location>
</feature>
<evidence type="ECO:0000259" key="3">
    <source>
        <dbReference type="PROSITE" id="PS50102"/>
    </source>
</evidence>
<name>A0A9P6J6T0_9FUNG</name>
<dbReference type="PANTHER" id="PTHR15241">
    <property type="entry name" value="TRANSFORMER-2-RELATED"/>
    <property type="match status" value="1"/>
</dbReference>
<keyword evidence="5" id="KW-1185">Reference proteome</keyword>
<dbReference type="AlphaFoldDB" id="A0A9P6J6T0"/>